<dbReference type="Proteomes" id="UP001642409">
    <property type="component" value="Unassembled WGS sequence"/>
</dbReference>
<name>A0AA86PNM4_9EUKA</name>
<reference evidence="2 3" key="2">
    <citation type="submission" date="2024-07" db="EMBL/GenBank/DDBJ databases">
        <authorList>
            <person name="Akdeniz Z."/>
        </authorList>
    </citation>
    <scope>NUCLEOTIDE SEQUENCE [LARGE SCALE GENOMIC DNA]</scope>
</reference>
<dbReference type="Gene3D" id="3.80.10.10">
    <property type="entry name" value="Ribonuclease Inhibitor"/>
    <property type="match status" value="2"/>
</dbReference>
<dbReference type="SUPFAM" id="SSF52058">
    <property type="entry name" value="L domain-like"/>
    <property type="match status" value="1"/>
</dbReference>
<dbReference type="InterPro" id="IPR032675">
    <property type="entry name" value="LRR_dom_sf"/>
</dbReference>
<evidence type="ECO:0000313" key="1">
    <source>
        <dbReference type="EMBL" id="CAI9942841.1"/>
    </source>
</evidence>
<keyword evidence="3" id="KW-1185">Reference proteome</keyword>
<evidence type="ECO:0000313" key="2">
    <source>
        <dbReference type="EMBL" id="CAL6090618.1"/>
    </source>
</evidence>
<accession>A0AA86PNM4</accession>
<dbReference type="InterPro" id="IPR001611">
    <property type="entry name" value="Leu-rich_rpt"/>
</dbReference>
<protein>
    <submittedName>
        <fullName evidence="1">Uncharacterized protein</fullName>
    </submittedName>
</protein>
<dbReference type="EMBL" id="CAXDID020000429">
    <property type="protein sequence ID" value="CAL6090618.1"/>
    <property type="molecule type" value="Genomic_DNA"/>
</dbReference>
<gene>
    <name evidence="1" type="ORF">HINF_LOCUS30486</name>
    <name evidence="2" type="ORF">HINF_LOCUS65396</name>
</gene>
<organism evidence="1">
    <name type="scientific">Hexamita inflata</name>
    <dbReference type="NCBI Taxonomy" id="28002"/>
    <lineage>
        <taxon>Eukaryota</taxon>
        <taxon>Metamonada</taxon>
        <taxon>Diplomonadida</taxon>
        <taxon>Hexamitidae</taxon>
        <taxon>Hexamitinae</taxon>
        <taxon>Hexamita</taxon>
    </lineage>
</organism>
<evidence type="ECO:0000313" key="3">
    <source>
        <dbReference type="Proteomes" id="UP001642409"/>
    </source>
</evidence>
<dbReference type="PROSITE" id="PS51450">
    <property type="entry name" value="LRR"/>
    <property type="match status" value="1"/>
</dbReference>
<comment type="caution">
    <text evidence="1">The sequence shown here is derived from an EMBL/GenBank/DDBJ whole genome shotgun (WGS) entry which is preliminary data.</text>
</comment>
<proteinExistence type="predicted"/>
<dbReference type="AlphaFoldDB" id="A0AA86PNM4"/>
<reference evidence="1" key="1">
    <citation type="submission" date="2023-06" db="EMBL/GenBank/DDBJ databases">
        <authorList>
            <person name="Kurt Z."/>
        </authorList>
    </citation>
    <scope>NUCLEOTIDE SEQUENCE</scope>
</reference>
<sequence>MDLKDGVLIMNSKLYHMIFASQKYERKKIDLKEFFERLEPFIKELKFEFNKKSKYQFQNFVVGEYVNLKQLKSLSITTDYQVKRQDSIDLSIFDSILNSHISVLNIANYNIKNFQSIRNLRQLEELSIKGYNFSMADKNTFNELQGLKKLFLEKCDFKEIHTLKDLQQLQLLVLCENNLTNKDFNNCKFRNLQMLDVSHNKLESLDNLQVSEKLYYINASHNSLSTLLYHTDTVLDIEELDISHNTKLQDIHQLKQIPRLSNLNISYTKVNQWNAKILQSLNIQSINVTNVNNKKILDNINTERIENVTVNQSDQKIDTSNLIQCVNLKSITNKRSFGQTDYFNCDVLTNEKVKQLKIAKVNNLIQINNNNTSKYFWSTSQIFASKAYITLRKYIRNQIQDVNNQFIQRSFVNTLHRVNFLSALQIKQIGILERQEKENNTIKFVNVKKTNEQKVKLNKKLKFLLKQQCAGIMIIGFE</sequence>
<dbReference type="EMBL" id="CATOUU010000708">
    <property type="protein sequence ID" value="CAI9942841.1"/>
    <property type="molecule type" value="Genomic_DNA"/>
</dbReference>